<dbReference type="SUPFAM" id="SSF53335">
    <property type="entry name" value="S-adenosyl-L-methionine-dependent methyltransferases"/>
    <property type="match status" value="1"/>
</dbReference>
<accession>A0A1C6SN17</accession>
<dbReference type="Pfam" id="PF08241">
    <property type="entry name" value="Methyltransf_11"/>
    <property type="match status" value="1"/>
</dbReference>
<protein>
    <submittedName>
        <fullName evidence="2">Methyltransferase domain-containing protein</fullName>
    </submittedName>
</protein>
<evidence type="ECO:0000313" key="2">
    <source>
        <dbReference type="EMBL" id="SCL30803.1"/>
    </source>
</evidence>
<dbReference type="AlphaFoldDB" id="A0A1C6SN17"/>
<dbReference type="Gene3D" id="3.40.50.150">
    <property type="entry name" value="Vaccinia Virus protein VP39"/>
    <property type="match status" value="1"/>
</dbReference>
<keyword evidence="2" id="KW-0808">Transferase</keyword>
<organism evidence="2 3">
    <name type="scientific">Micromonospora rhizosphaerae</name>
    <dbReference type="NCBI Taxonomy" id="568872"/>
    <lineage>
        <taxon>Bacteria</taxon>
        <taxon>Bacillati</taxon>
        <taxon>Actinomycetota</taxon>
        <taxon>Actinomycetes</taxon>
        <taxon>Micromonosporales</taxon>
        <taxon>Micromonosporaceae</taxon>
        <taxon>Micromonospora</taxon>
    </lineage>
</organism>
<reference evidence="3" key="1">
    <citation type="submission" date="2016-06" db="EMBL/GenBank/DDBJ databases">
        <authorList>
            <person name="Varghese N."/>
            <person name="Submissions Spin"/>
        </authorList>
    </citation>
    <scope>NUCLEOTIDE SEQUENCE [LARGE SCALE GENOMIC DNA]</scope>
    <source>
        <strain evidence="3">DSM 45431</strain>
    </source>
</reference>
<evidence type="ECO:0000313" key="3">
    <source>
        <dbReference type="Proteomes" id="UP000199413"/>
    </source>
</evidence>
<evidence type="ECO:0000259" key="1">
    <source>
        <dbReference type="Pfam" id="PF08241"/>
    </source>
</evidence>
<dbReference type="EMBL" id="FMHV01000002">
    <property type="protein sequence ID" value="SCL30803.1"/>
    <property type="molecule type" value="Genomic_DNA"/>
</dbReference>
<dbReference type="STRING" id="568872.GA0070624_4146"/>
<proteinExistence type="predicted"/>
<name>A0A1C6SN17_9ACTN</name>
<dbReference type="RefSeq" id="WP_176731796.1">
    <property type="nucleotide sequence ID" value="NZ_FMHV01000002.1"/>
</dbReference>
<dbReference type="GO" id="GO:0032259">
    <property type="term" value="P:methylation"/>
    <property type="evidence" value="ECO:0007669"/>
    <property type="project" value="UniProtKB-KW"/>
</dbReference>
<sequence>MQDFYGEVVGQLLRNRVLDTRMAVLVVCGGEIDRAVLARYGFRDVVISNIDSRPERAEFPPYEWCYQDAERLTFEDESFDFCLVHSGLHHCHSPHRALLEMYRVARRGLLLFEPYDNLMTRLGVRLNLGQEYEHAGVFCNDCHHGGVGNSDIPNYVYRFTEQEIIKTINCNAPYARHQIRFVHRMRVPWTQLRRRRNKTLYHLIQLARPALKLVEVCAPKQSNNFAALVRKPELPQALHPWLRHDGEAIRLDDRWVASRYH</sequence>
<dbReference type="CDD" id="cd02440">
    <property type="entry name" value="AdoMet_MTases"/>
    <property type="match status" value="1"/>
</dbReference>
<dbReference type="Proteomes" id="UP000199413">
    <property type="component" value="Unassembled WGS sequence"/>
</dbReference>
<dbReference type="InterPro" id="IPR029063">
    <property type="entry name" value="SAM-dependent_MTases_sf"/>
</dbReference>
<feature type="domain" description="Methyltransferase type 11" evidence="1">
    <location>
        <begin position="28"/>
        <end position="108"/>
    </location>
</feature>
<dbReference type="InterPro" id="IPR013216">
    <property type="entry name" value="Methyltransf_11"/>
</dbReference>
<gene>
    <name evidence="2" type="ORF">GA0070624_4146</name>
</gene>
<dbReference type="GO" id="GO:0008757">
    <property type="term" value="F:S-adenosylmethionine-dependent methyltransferase activity"/>
    <property type="evidence" value="ECO:0007669"/>
    <property type="project" value="InterPro"/>
</dbReference>
<keyword evidence="2" id="KW-0489">Methyltransferase</keyword>
<keyword evidence="3" id="KW-1185">Reference proteome</keyword>